<feature type="transmembrane region" description="Helical" evidence="1">
    <location>
        <begin position="151"/>
        <end position="170"/>
    </location>
</feature>
<keyword evidence="1" id="KW-1133">Transmembrane helix</keyword>
<keyword evidence="1" id="KW-0472">Membrane</keyword>
<feature type="transmembrane region" description="Helical" evidence="1">
    <location>
        <begin position="123"/>
        <end position="144"/>
    </location>
</feature>
<feature type="transmembrane region" description="Helical" evidence="1">
    <location>
        <begin position="270"/>
        <end position="288"/>
    </location>
</feature>
<feature type="transmembrane region" description="Helical" evidence="1">
    <location>
        <begin position="37"/>
        <end position="56"/>
    </location>
</feature>
<feature type="domain" description="Inositolphosphotransferase Aur1/Ipt1" evidence="2">
    <location>
        <begin position="97"/>
        <end position="282"/>
    </location>
</feature>
<feature type="transmembrane region" description="Helical" evidence="1">
    <location>
        <begin position="244"/>
        <end position="264"/>
    </location>
</feature>
<feature type="transmembrane region" description="Helical" evidence="1">
    <location>
        <begin position="12"/>
        <end position="31"/>
    </location>
</feature>
<evidence type="ECO:0000313" key="4">
    <source>
        <dbReference type="Proteomes" id="UP000763641"/>
    </source>
</evidence>
<keyword evidence="1" id="KW-0812">Transmembrane</keyword>
<protein>
    <submittedName>
        <fullName evidence="3">Phosphatase PAP2 family protein</fullName>
    </submittedName>
</protein>
<dbReference type="InterPro" id="IPR026841">
    <property type="entry name" value="Aur1/Ipt1"/>
</dbReference>
<feature type="transmembrane region" description="Helical" evidence="1">
    <location>
        <begin position="68"/>
        <end position="87"/>
    </location>
</feature>
<accession>A0ABS2D509</accession>
<dbReference type="EMBL" id="JAFEMC010000002">
    <property type="protein sequence ID" value="MBM6576002.1"/>
    <property type="molecule type" value="Genomic_DNA"/>
</dbReference>
<evidence type="ECO:0000256" key="1">
    <source>
        <dbReference type="SAM" id="Phobius"/>
    </source>
</evidence>
<dbReference type="Proteomes" id="UP000763641">
    <property type="component" value="Unassembled WGS sequence"/>
</dbReference>
<sequence length="309" mass="32765">MIDDRRDPPIWWLIAGMAGTCLMACSGLGFHVDPVRALPPAAGLAMLALAMGFGISRGRPRLAAGAEAFLQMTLFTIIGVVLAYALAARGGPLWDDNLAAADRALGFDWPAVFAALDESPPSLWIGGIAYHSLTVQMIVAIVVLSGTGRFATLRTAVMAAILGGFATILISGPTPAMGNVFDPAGYRHLWPSVAWMERAMIAGLRDGTFRTLDLTQLMGIVTFPSYHATLPIILAWAQRDVRGWRIVAPVWAGVTIVATPVFGGHYGVDVLAGIALAPLSILAATWLARGPRRETERAVLARVVTEVTG</sequence>
<comment type="caution">
    <text evidence="3">The sequence shown here is derived from an EMBL/GenBank/DDBJ whole genome shotgun (WGS) entry which is preliminary data.</text>
</comment>
<dbReference type="Pfam" id="PF14378">
    <property type="entry name" value="PAP2_3"/>
    <property type="match status" value="1"/>
</dbReference>
<proteinExistence type="predicted"/>
<dbReference type="RefSeq" id="WP_204196788.1">
    <property type="nucleotide sequence ID" value="NZ_JAFEMC010000002.1"/>
</dbReference>
<organism evidence="3 4">
    <name type="scientific">Sphingomonas longa</name>
    <dbReference type="NCBI Taxonomy" id="2778730"/>
    <lineage>
        <taxon>Bacteria</taxon>
        <taxon>Pseudomonadati</taxon>
        <taxon>Pseudomonadota</taxon>
        <taxon>Alphaproteobacteria</taxon>
        <taxon>Sphingomonadales</taxon>
        <taxon>Sphingomonadaceae</taxon>
        <taxon>Sphingomonas</taxon>
    </lineage>
</organism>
<gene>
    <name evidence="3" type="ORF">ILT43_06425</name>
</gene>
<evidence type="ECO:0000313" key="3">
    <source>
        <dbReference type="EMBL" id="MBM6576002.1"/>
    </source>
</evidence>
<keyword evidence="4" id="KW-1185">Reference proteome</keyword>
<name>A0ABS2D509_9SPHN</name>
<feature type="transmembrane region" description="Helical" evidence="1">
    <location>
        <begin position="217"/>
        <end position="237"/>
    </location>
</feature>
<reference evidence="3 4" key="1">
    <citation type="submission" date="2020-12" db="EMBL/GenBank/DDBJ databases">
        <title>Sphingomonas sp.</title>
        <authorList>
            <person name="Kim M.K."/>
        </authorList>
    </citation>
    <scope>NUCLEOTIDE SEQUENCE [LARGE SCALE GENOMIC DNA]</scope>
    <source>
        <strain evidence="3 4">BT552</strain>
    </source>
</reference>
<evidence type="ECO:0000259" key="2">
    <source>
        <dbReference type="Pfam" id="PF14378"/>
    </source>
</evidence>